<feature type="domain" description="Protein kinase" evidence="6">
    <location>
        <begin position="38"/>
        <end position="401"/>
    </location>
</feature>
<evidence type="ECO:0000256" key="2">
    <source>
        <dbReference type="ARBA" id="ARBA00022679"/>
    </source>
</evidence>
<dbReference type="GO" id="GO:0004674">
    <property type="term" value="F:protein serine/threonine kinase activity"/>
    <property type="evidence" value="ECO:0007669"/>
    <property type="project" value="UniProtKB-KW"/>
</dbReference>
<dbReference type="GO" id="GO:0043484">
    <property type="term" value="P:regulation of RNA splicing"/>
    <property type="evidence" value="ECO:0007669"/>
    <property type="project" value="TreeGrafter"/>
</dbReference>
<evidence type="ECO:0000313" key="7">
    <source>
        <dbReference type="EMBL" id="PVH99850.1"/>
    </source>
</evidence>
<dbReference type="OrthoDB" id="5979581at2759"/>
<dbReference type="AlphaFoldDB" id="A0A2V1DP56"/>
<dbReference type="GO" id="GO:0005634">
    <property type="term" value="C:nucleus"/>
    <property type="evidence" value="ECO:0007669"/>
    <property type="project" value="TreeGrafter"/>
</dbReference>
<evidence type="ECO:0000256" key="3">
    <source>
        <dbReference type="ARBA" id="ARBA00022741"/>
    </source>
</evidence>
<evidence type="ECO:0000256" key="1">
    <source>
        <dbReference type="ARBA" id="ARBA00022527"/>
    </source>
</evidence>
<dbReference type="PROSITE" id="PS50011">
    <property type="entry name" value="PROTEIN_KINASE_DOM"/>
    <property type="match status" value="1"/>
</dbReference>
<dbReference type="Gene3D" id="1.10.510.10">
    <property type="entry name" value="Transferase(Phosphotransferase) domain 1"/>
    <property type="match status" value="1"/>
</dbReference>
<evidence type="ECO:0000256" key="4">
    <source>
        <dbReference type="ARBA" id="ARBA00022777"/>
    </source>
</evidence>
<keyword evidence="4 7" id="KW-0418">Kinase</keyword>
<accession>A0A2V1DP56</accession>
<dbReference type="InterPro" id="IPR000719">
    <property type="entry name" value="Prot_kinase_dom"/>
</dbReference>
<dbReference type="PANTHER" id="PTHR45646">
    <property type="entry name" value="SERINE/THREONINE-PROTEIN KINASE DOA-RELATED"/>
    <property type="match status" value="1"/>
</dbReference>
<dbReference type="STRING" id="97972.A0A2V1DP56"/>
<reference evidence="7 8" key="1">
    <citation type="journal article" date="2018" name="Sci. Rep.">
        <title>Comparative genomics provides insights into the lifestyle and reveals functional heterogeneity of dark septate endophytic fungi.</title>
        <authorList>
            <person name="Knapp D.G."/>
            <person name="Nemeth J.B."/>
            <person name="Barry K."/>
            <person name="Hainaut M."/>
            <person name="Henrissat B."/>
            <person name="Johnson J."/>
            <person name="Kuo A."/>
            <person name="Lim J.H.P."/>
            <person name="Lipzen A."/>
            <person name="Nolan M."/>
            <person name="Ohm R.A."/>
            <person name="Tamas L."/>
            <person name="Grigoriev I.V."/>
            <person name="Spatafora J.W."/>
            <person name="Nagy L.G."/>
            <person name="Kovacs G.M."/>
        </authorList>
    </citation>
    <scope>NUCLEOTIDE SEQUENCE [LARGE SCALE GENOMIC DNA]</scope>
    <source>
        <strain evidence="7 8">DSE2036</strain>
    </source>
</reference>
<dbReference type="Pfam" id="PF00069">
    <property type="entry name" value="Pkinase"/>
    <property type="match status" value="2"/>
</dbReference>
<dbReference type="SUPFAM" id="SSF56112">
    <property type="entry name" value="Protein kinase-like (PK-like)"/>
    <property type="match status" value="1"/>
</dbReference>
<keyword evidence="3" id="KW-0547">Nucleotide-binding</keyword>
<organism evidence="7 8">
    <name type="scientific">Periconia macrospinosa</name>
    <dbReference type="NCBI Taxonomy" id="97972"/>
    <lineage>
        <taxon>Eukaryota</taxon>
        <taxon>Fungi</taxon>
        <taxon>Dikarya</taxon>
        <taxon>Ascomycota</taxon>
        <taxon>Pezizomycotina</taxon>
        <taxon>Dothideomycetes</taxon>
        <taxon>Pleosporomycetidae</taxon>
        <taxon>Pleosporales</taxon>
        <taxon>Massarineae</taxon>
        <taxon>Periconiaceae</taxon>
        <taxon>Periconia</taxon>
    </lineage>
</organism>
<sequence>MVDLSQYLSTVPTKTVERYFPGGYHPIRLGDRFKDGRYEILNKLGDGGFSTVWLARDYQNNYNVSLKVLVSSESSSQDRELAVFSHLQLAADDQHPGRKHVMQLLDSFSIDGPNGTHRCIVSEVLGPTVHSVAEGVPGHRLDGDQARQVCHQLLRAVDYIHSCGIAHGDIHTGNILFRCPEIKHMSPEEIATVFPPSIGKIERKDGSDVTVGFPECLPVYQVMPIYYNPKKVQLMNEIQLVDFGQSFLVADPPKSLETPLVLHPPELVFRRPLTQAVDIWNLGCTTLEILTGRLPFYMCPGDKEQELVPQFRALLGNLPAGWIADAINRGVLEDISEDSDHGGSVSLDEDIKFSYRQGFAPSAIQLDEEDLNVFVRYVQRMLVLDPAWRATASELLQDPWFLGKIGKKKGNSQEVHC</sequence>
<dbReference type="SMART" id="SM00220">
    <property type="entry name" value="S_TKc"/>
    <property type="match status" value="1"/>
</dbReference>
<evidence type="ECO:0000259" key="6">
    <source>
        <dbReference type="PROSITE" id="PS50011"/>
    </source>
</evidence>
<gene>
    <name evidence="7" type="ORF">DM02DRAFT_728960</name>
</gene>
<dbReference type="PANTHER" id="PTHR45646:SF11">
    <property type="entry name" value="SERINE_THREONINE-PROTEIN KINASE DOA"/>
    <property type="match status" value="1"/>
</dbReference>
<dbReference type="Proteomes" id="UP000244855">
    <property type="component" value="Unassembled WGS sequence"/>
</dbReference>
<dbReference type="Gene3D" id="3.30.200.20">
    <property type="entry name" value="Phosphorylase Kinase, domain 1"/>
    <property type="match status" value="1"/>
</dbReference>
<proteinExistence type="predicted"/>
<keyword evidence="5" id="KW-0067">ATP-binding</keyword>
<dbReference type="InterPro" id="IPR011009">
    <property type="entry name" value="Kinase-like_dom_sf"/>
</dbReference>
<protein>
    <submittedName>
        <fullName evidence="7">Kinase-like protein</fullName>
    </submittedName>
</protein>
<evidence type="ECO:0000313" key="8">
    <source>
        <dbReference type="Proteomes" id="UP000244855"/>
    </source>
</evidence>
<dbReference type="EMBL" id="KZ805384">
    <property type="protein sequence ID" value="PVH99850.1"/>
    <property type="molecule type" value="Genomic_DNA"/>
</dbReference>
<dbReference type="InterPro" id="IPR051175">
    <property type="entry name" value="CLK_kinases"/>
</dbReference>
<keyword evidence="1" id="KW-0723">Serine/threonine-protein kinase</keyword>
<keyword evidence="8" id="KW-1185">Reference proteome</keyword>
<evidence type="ECO:0000256" key="5">
    <source>
        <dbReference type="ARBA" id="ARBA00022840"/>
    </source>
</evidence>
<name>A0A2V1DP56_9PLEO</name>
<dbReference type="GO" id="GO:0005524">
    <property type="term" value="F:ATP binding"/>
    <property type="evidence" value="ECO:0007669"/>
    <property type="project" value="UniProtKB-KW"/>
</dbReference>
<keyword evidence="2" id="KW-0808">Transferase</keyword>